<evidence type="ECO:0000313" key="2">
    <source>
        <dbReference type="EMBL" id="QCD78761.1"/>
    </source>
</evidence>
<keyword evidence="3" id="KW-1185">Reference proteome</keyword>
<feature type="region of interest" description="Disordered" evidence="1">
    <location>
        <begin position="1"/>
        <end position="33"/>
    </location>
</feature>
<dbReference type="EMBL" id="CP039345">
    <property type="protein sequence ID" value="QCD78761.1"/>
    <property type="molecule type" value="Genomic_DNA"/>
</dbReference>
<evidence type="ECO:0000256" key="1">
    <source>
        <dbReference type="SAM" id="MobiDB-lite"/>
    </source>
</evidence>
<evidence type="ECO:0000313" key="3">
    <source>
        <dbReference type="Proteomes" id="UP000501690"/>
    </source>
</evidence>
<gene>
    <name evidence="2" type="ORF">DEO72_LG1g2397</name>
</gene>
<reference evidence="2 3" key="1">
    <citation type="submission" date="2019-04" db="EMBL/GenBank/DDBJ databases">
        <title>An improved genome assembly and genetic linkage map for asparagus bean, Vigna unguiculata ssp. sesquipedialis.</title>
        <authorList>
            <person name="Xia Q."/>
            <person name="Zhang R."/>
            <person name="Dong Y."/>
        </authorList>
    </citation>
    <scope>NUCLEOTIDE SEQUENCE [LARGE SCALE GENOMIC DNA]</scope>
    <source>
        <tissue evidence="2">Leaf</tissue>
    </source>
</reference>
<accession>A0A4D6KWB4</accession>
<proteinExistence type="predicted"/>
<name>A0A4D6KWB4_VIGUN</name>
<organism evidence="2 3">
    <name type="scientific">Vigna unguiculata</name>
    <name type="common">Cowpea</name>
    <dbReference type="NCBI Taxonomy" id="3917"/>
    <lineage>
        <taxon>Eukaryota</taxon>
        <taxon>Viridiplantae</taxon>
        <taxon>Streptophyta</taxon>
        <taxon>Embryophyta</taxon>
        <taxon>Tracheophyta</taxon>
        <taxon>Spermatophyta</taxon>
        <taxon>Magnoliopsida</taxon>
        <taxon>eudicotyledons</taxon>
        <taxon>Gunneridae</taxon>
        <taxon>Pentapetalae</taxon>
        <taxon>rosids</taxon>
        <taxon>fabids</taxon>
        <taxon>Fabales</taxon>
        <taxon>Fabaceae</taxon>
        <taxon>Papilionoideae</taxon>
        <taxon>50 kb inversion clade</taxon>
        <taxon>NPAAA clade</taxon>
        <taxon>indigoferoid/millettioid clade</taxon>
        <taxon>Phaseoleae</taxon>
        <taxon>Vigna</taxon>
    </lineage>
</organism>
<dbReference type="Proteomes" id="UP000501690">
    <property type="component" value="Linkage Group LG1"/>
</dbReference>
<dbReference type="AlphaFoldDB" id="A0A4D6KWB4"/>
<sequence>MKDLRERKEQELKEREEKEQRVKEEEEQREKHKNESLLTHLKFMVEMKSLEGDDNALNCCSHSHHDLAFSLGRLTNPSLFVIMPREDLYIKEKWHKQWGEDKMIEKATITWATHEPDFNHLLVCLSYLENPKGFQGHSFSIMITMGCFPLCFTVNRIVVLKLFDVFYRFIFDPGGQSPSTLIIRD</sequence>
<protein>
    <submittedName>
        <fullName evidence="2">Uncharacterized protein</fullName>
    </submittedName>
</protein>